<evidence type="ECO:0000256" key="2">
    <source>
        <dbReference type="SAM" id="Phobius"/>
    </source>
</evidence>
<sequence>MLYSSITDMENQIEDLKSKVLKTENRVKSVKARSHLLSDTNLEHNDVLNFLSVKTKSLEASLHQVDNAKIETTKKLGIIIKVIDDLVPNLTIEREQKKDSARATSRIPSGEVLTKSAARYQANKLSEDSPLLETKQDVVVRDIEAGQLNIKFLLGGVFILIVSVVAVYLFQEDKSPL</sequence>
<keyword evidence="2" id="KW-0812">Transmembrane</keyword>
<keyword evidence="4" id="KW-1185">Reference proteome</keyword>
<dbReference type="InterPro" id="IPR039976">
    <property type="entry name" value="WIT1/WIT2"/>
</dbReference>
<keyword evidence="1" id="KW-0175">Coiled coil</keyword>
<dbReference type="PANTHER" id="PTHR35705">
    <property type="entry name" value="WPP DOMAIN-INTERACTING TAIL-ANCHORED PROTEIN 1"/>
    <property type="match status" value="1"/>
</dbReference>
<name>A0A7J7NGF7_9MAGN</name>
<evidence type="ECO:0000313" key="4">
    <source>
        <dbReference type="Proteomes" id="UP000541444"/>
    </source>
</evidence>
<comment type="caution">
    <text evidence="3">The sequence shown here is derived from an EMBL/GenBank/DDBJ whole genome shotgun (WGS) entry which is preliminary data.</text>
</comment>
<dbReference type="EMBL" id="JACGCM010000811">
    <property type="protein sequence ID" value="KAF6166090.1"/>
    <property type="molecule type" value="Genomic_DNA"/>
</dbReference>
<keyword evidence="2" id="KW-0472">Membrane</keyword>
<gene>
    <name evidence="3" type="ORF">GIB67_023800</name>
</gene>
<feature type="coiled-coil region" evidence="1">
    <location>
        <begin position="6"/>
        <end position="33"/>
    </location>
</feature>
<organism evidence="3 4">
    <name type="scientific">Kingdonia uniflora</name>
    <dbReference type="NCBI Taxonomy" id="39325"/>
    <lineage>
        <taxon>Eukaryota</taxon>
        <taxon>Viridiplantae</taxon>
        <taxon>Streptophyta</taxon>
        <taxon>Embryophyta</taxon>
        <taxon>Tracheophyta</taxon>
        <taxon>Spermatophyta</taxon>
        <taxon>Magnoliopsida</taxon>
        <taxon>Ranunculales</taxon>
        <taxon>Circaeasteraceae</taxon>
        <taxon>Kingdonia</taxon>
    </lineage>
</organism>
<feature type="transmembrane region" description="Helical" evidence="2">
    <location>
        <begin position="152"/>
        <end position="170"/>
    </location>
</feature>
<dbReference type="PANTHER" id="PTHR35705:SF1">
    <property type="entry name" value="WPP DOMAIN-INTERACTING TAIL-ANCHORED PROTEIN 1"/>
    <property type="match status" value="1"/>
</dbReference>
<dbReference type="Proteomes" id="UP000541444">
    <property type="component" value="Unassembled WGS sequence"/>
</dbReference>
<dbReference type="OrthoDB" id="1936068at2759"/>
<accession>A0A7J7NGF7</accession>
<protein>
    <submittedName>
        <fullName evidence="3">Uncharacterized protein</fullName>
    </submittedName>
</protein>
<keyword evidence="2" id="KW-1133">Transmembrane helix</keyword>
<evidence type="ECO:0000313" key="3">
    <source>
        <dbReference type="EMBL" id="KAF6166090.1"/>
    </source>
</evidence>
<proteinExistence type="predicted"/>
<reference evidence="3 4" key="1">
    <citation type="journal article" date="2020" name="IScience">
        <title>Genome Sequencing of the Endangered Kingdonia uniflora (Circaeasteraceae, Ranunculales) Reveals Potential Mechanisms of Evolutionary Specialization.</title>
        <authorList>
            <person name="Sun Y."/>
            <person name="Deng T."/>
            <person name="Zhang A."/>
            <person name="Moore M.J."/>
            <person name="Landis J.B."/>
            <person name="Lin N."/>
            <person name="Zhang H."/>
            <person name="Zhang X."/>
            <person name="Huang J."/>
            <person name="Zhang X."/>
            <person name="Sun H."/>
            <person name="Wang H."/>
        </authorList>
    </citation>
    <scope>NUCLEOTIDE SEQUENCE [LARGE SCALE GENOMIC DNA]</scope>
    <source>
        <strain evidence="3">TB1705</strain>
        <tissue evidence="3">Leaf</tissue>
    </source>
</reference>
<evidence type="ECO:0000256" key="1">
    <source>
        <dbReference type="SAM" id="Coils"/>
    </source>
</evidence>
<dbReference type="AlphaFoldDB" id="A0A7J7NGF7"/>